<dbReference type="PANTHER" id="PTHR30204">
    <property type="entry name" value="REDOX-CYCLING DRUG-SENSING TRANSCRIPTIONAL ACTIVATOR SOXR"/>
    <property type="match status" value="1"/>
</dbReference>
<organism evidence="3 4">
    <name type="scientific">Mobilicoccus caccae</name>
    <dbReference type="NCBI Taxonomy" id="1859295"/>
    <lineage>
        <taxon>Bacteria</taxon>
        <taxon>Bacillati</taxon>
        <taxon>Actinomycetota</taxon>
        <taxon>Actinomycetes</taxon>
        <taxon>Micrococcales</taxon>
        <taxon>Dermatophilaceae</taxon>
        <taxon>Mobilicoccus</taxon>
    </lineage>
</organism>
<gene>
    <name evidence="3" type="ORF">GCM10025883_11840</name>
</gene>
<keyword evidence="4" id="KW-1185">Reference proteome</keyword>
<sequence>MPPEGTPQVSADVSDAGVAFARAPTPSVWLMDETDITAVALKVASGHLTIEEIVAQLPDPDDSTTRTVTEAAEMLGVSTHTIRYYERLGLVEVPRDTAGHRRYDGNALRRLTFLVRMRVSGMGMADLQRYVDLIEGGDATVPERLEMMLEHRDTIRLRIAELQLSLAATEYKIATYGGHLGDPERDETTR</sequence>
<name>A0ABQ6INV2_9MICO</name>
<dbReference type="Pfam" id="PF13411">
    <property type="entry name" value="MerR_1"/>
    <property type="match status" value="1"/>
</dbReference>
<keyword evidence="1" id="KW-0238">DNA-binding</keyword>
<evidence type="ECO:0000313" key="4">
    <source>
        <dbReference type="Proteomes" id="UP001157126"/>
    </source>
</evidence>
<dbReference type="PRINTS" id="PR00040">
    <property type="entry name" value="HTHMERR"/>
</dbReference>
<dbReference type="InterPro" id="IPR000551">
    <property type="entry name" value="MerR-type_HTH_dom"/>
</dbReference>
<dbReference type="CDD" id="cd01109">
    <property type="entry name" value="HTH_YyaN"/>
    <property type="match status" value="1"/>
</dbReference>
<dbReference type="Proteomes" id="UP001157126">
    <property type="component" value="Unassembled WGS sequence"/>
</dbReference>
<dbReference type="Gene3D" id="1.10.1660.10">
    <property type="match status" value="1"/>
</dbReference>
<dbReference type="SUPFAM" id="SSF46955">
    <property type="entry name" value="Putative DNA-binding domain"/>
    <property type="match status" value="1"/>
</dbReference>
<comment type="caution">
    <text evidence="3">The sequence shown here is derived from an EMBL/GenBank/DDBJ whole genome shotgun (WGS) entry which is preliminary data.</text>
</comment>
<feature type="domain" description="HTH merR-type" evidence="2">
    <location>
        <begin position="67"/>
        <end position="133"/>
    </location>
</feature>
<reference evidence="4" key="1">
    <citation type="journal article" date="2019" name="Int. J. Syst. Evol. Microbiol.">
        <title>The Global Catalogue of Microorganisms (GCM) 10K type strain sequencing project: providing services to taxonomists for standard genome sequencing and annotation.</title>
        <authorList>
            <consortium name="The Broad Institute Genomics Platform"/>
            <consortium name="The Broad Institute Genome Sequencing Center for Infectious Disease"/>
            <person name="Wu L."/>
            <person name="Ma J."/>
        </authorList>
    </citation>
    <scope>NUCLEOTIDE SEQUENCE [LARGE SCALE GENOMIC DNA]</scope>
    <source>
        <strain evidence="4">NBRC 113072</strain>
    </source>
</reference>
<dbReference type="EMBL" id="BSUO01000001">
    <property type="protein sequence ID" value="GMA39139.1"/>
    <property type="molecule type" value="Genomic_DNA"/>
</dbReference>
<dbReference type="PANTHER" id="PTHR30204:SF98">
    <property type="entry name" value="HTH-TYPE TRANSCRIPTIONAL REGULATOR ADHR"/>
    <property type="match status" value="1"/>
</dbReference>
<evidence type="ECO:0000313" key="3">
    <source>
        <dbReference type="EMBL" id="GMA39139.1"/>
    </source>
</evidence>
<dbReference type="InterPro" id="IPR009061">
    <property type="entry name" value="DNA-bd_dom_put_sf"/>
</dbReference>
<accession>A0ABQ6INV2</accession>
<dbReference type="InterPro" id="IPR047057">
    <property type="entry name" value="MerR_fam"/>
</dbReference>
<proteinExistence type="predicted"/>
<evidence type="ECO:0000259" key="2">
    <source>
        <dbReference type="PROSITE" id="PS50937"/>
    </source>
</evidence>
<dbReference type="SMART" id="SM00422">
    <property type="entry name" value="HTH_MERR"/>
    <property type="match status" value="1"/>
</dbReference>
<dbReference type="PROSITE" id="PS50937">
    <property type="entry name" value="HTH_MERR_2"/>
    <property type="match status" value="1"/>
</dbReference>
<evidence type="ECO:0000256" key="1">
    <source>
        <dbReference type="ARBA" id="ARBA00023125"/>
    </source>
</evidence>
<protein>
    <recommendedName>
        <fullName evidence="2">HTH merR-type domain-containing protein</fullName>
    </recommendedName>
</protein>